<organism evidence="7 8">
    <name type="scientific">Thermoflavifilum thermophilum</name>
    <dbReference type="NCBI Taxonomy" id="1393122"/>
    <lineage>
        <taxon>Bacteria</taxon>
        <taxon>Pseudomonadati</taxon>
        <taxon>Bacteroidota</taxon>
        <taxon>Chitinophagia</taxon>
        <taxon>Chitinophagales</taxon>
        <taxon>Chitinophagaceae</taxon>
        <taxon>Thermoflavifilum</taxon>
    </lineage>
</organism>
<dbReference type="GO" id="GO:0003735">
    <property type="term" value="F:structural constituent of ribosome"/>
    <property type="evidence" value="ECO:0007669"/>
    <property type="project" value="InterPro"/>
</dbReference>
<evidence type="ECO:0000313" key="7">
    <source>
        <dbReference type="EMBL" id="SFV26998.1"/>
    </source>
</evidence>
<dbReference type="PANTHER" id="PTHR33280">
    <property type="entry name" value="50S RIBOSOMAL PROTEIN L31, CHLOROPLASTIC"/>
    <property type="match status" value="1"/>
</dbReference>
<dbReference type="SUPFAM" id="SSF143800">
    <property type="entry name" value="L28p-like"/>
    <property type="match status" value="1"/>
</dbReference>
<comment type="subunit">
    <text evidence="2 5">Part of the 50S ribosomal subunit.</text>
</comment>
<dbReference type="OrthoDB" id="9803251at2"/>
<dbReference type="PRINTS" id="PR01249">
    <property type="entry name" value="RIBOSOMALL31"/>
</dbReference>
<dbReference type="GO" id="GO:1990904">
    <property type="term" value="C:ribonucleoprotein complex"/>
    <property type="evidence" value="ECO:0007669"/>
    <property type="project" value="UniProtKB-KW"/>
</dbReference>
<dbReference type="AlphaFoldDB" id="A0A1I7MX97"/>
<sequence length="100" mass="11528">MKEGIHPQDYRFVVFKDMSNGYSFLSRSTAQSKETIVWEDGKEYPLVKVEISNTSHPFFTGKKVLVDTTGRIEKFRKRYQKADQAAAPEEAEKPKAARKK</sequence>
<dbReference type="EMBL" id="FPCJ01000001">
    <property type="protein sequence ID" value="SFV26998.1"/>
    <property type="molecule type" value="Genomic_DNA"/>
</dbReference>
<dbReference type="RefSeq" id="WP_092455980.1">
    <property type="nucleotide sequence ID" value="NZ_FPCJ01000001.1"/>
</dbReference>
<keyword evidence="4 5" id="KW-0687">Ribonucleoprotein</keyword>
<evidence type="ECO:0000256" key="5">
    <source>
        <dbReference type="HAMAP-Rule" id="MF_00502"/>
    </source>
</evidence>
<evidence type="ECO:0000313" key="8">
    <source>
        <dbReference type="Proteomes" id="UP000199537"/>
    </source>
</evidence>
<evidence type="ECO:0000256" key="4">
    <source>
        <dbReference type="ARBA" id="ARBA00023274"/>
    </source>
</evidence>
<dbReference type="GO" id="GO:0006412">
    <property type="term" value="P:translation"/>
    <property type="evidence" value="ECO:0007669"/>
    <property type="project" value="UniProtKB-UniRule"/>
</dbReference>
<gene>
    <name evidence="5" type="primary">rpmE2</name>
    <name evidence="7" type="ORF">SAMN05660895_0013</name>
</gene>
<evidence type="ECO:0000256" key="1">
    <source>
        <dbReference type="ARBA" id="ARBA00008196"/>
    </source>
</evidence>
<evidence type="ECO:0000256" key="2">
    <source>
        <dbReference type="ARBA" id="ARBA00011838"/>
    </source>
</evidence>
<dbReference type="InterPro" id="IPR002150">
    <property type="entry name" value="Ribosomal_bL31"/>
</dbReference>
<comment type="similarity">
    <text evidence="1 5">Belongs to the bacterial ribosomal protein bL31 family. Type B subfamily.</text>
</comment>
<dbReference type="STRING" id="1393122.SAMN05660895_0013"/>
<protein>
    <recommendedName>
        <fullName evidence="5">Large ribosomal subunit protein bL31B</fullName>
    </recommendedName>
</protein>
<keyword evidence="3 5" id="KW-0689">Ribosomal protein</keyword>
<dbReference type="NCBIfam" id="NF002462">
    <property type="entry name" value="PRK01678.1"/>
    <property type="match status" value="1"/>
</dbReference>
<dbReference type="PANTHER" id="PTHR33280:SF1">
    <property type="entry name" value="LARGE RIBOSOMAL SUBUNIT PROTEIN BL31C"/>
    <property type="match status" value="1"/>
</dbReference>
<reference evidence="8" key="1">
    <citation type="submission" date="2016-10" db="EMBL/GenBank/DDBJ databases">
        <authorList>
            <person name="Varghese N."/>
            <person name="Submissions S."/>
        </authorList>
    </citation>
    <scope>NUCLEOTIDE SEQUENCE [LARGE SCALE GENOMIC DNA]</scope>
    <source>
        <strain evidence="8">DSM 14807</strain>
    </source>
</reference>
<feature type="compositionally biased region" description="Basic and acidic residues" evidence="6">
    <location>
        <begin position="90"/>
        <end position="100"/>
    </location>
</feature>
<dbReference type="Gene3D" id="4.10.830.30">
    <property type="entry name" value="Ribosomal protein L31"/>
    <property type="match status" value="1"/>
</dbReference>
<dbReference type="Pfam" id="PF01197">
    <property type="entry name" value="Ribosomal_L31"/>
    <property type="match status" value="1"/>
</dbReference>
<dbReference type="PROSITE" id="PS01143">
    <property type="entry name" value="RIBOSOMAL_L31"/>
    <property type="match status" value="1"/>
</dbReference>
<dbReference type="InterPro" id="IPR042105">
    <property type="entry name" value="Ribosomal_bL31_sf"/>
</dbReference>
<accession>A0A1I7MX97</accession>
<evidence type="ECO:0000256" key="6">
    <source>
        <dbReference type="SAM" id="MobiDB-lite"/>
    </source>
</evidence>
<dbReference type="GO" id="GO:0005840">
    <property type="term" value="C:ribosome"/>
    <property type="evidence" value="ECO:0007669"/>
    <property type="project" value="UniProtKB-KW"/>
</dbReference>
<name>A0A1I7MX97_9BACT</name>
<dbReference type="InterPro" id="IPR027493">
    <property type="entry name" value="Ribosomal_bL31_B"/>
</dbReference>
<dbReference type="NCBIfam" id="TIGR00105">
    <property type="entry name" value="L31"/>
    <property type="match status" value="1"/>
</dbReference>
<dbReference type="InterPro" id="IPR034704">
    <property type="entry name" value="Ribosomal_bL28/bL31-like_sf"/>
</dbReference>
<keyword evidence="8" id="KW-1185">Reference proteome</keyword>
<dbReference type="Proteomes" id="UP000199537">
    <property type="component" value="Unassembled WGS sequence"/>
</dbReference>
<feature type="region of interest" description="Disordered" evidence="6">
    <location>
        <begin position="77"/>
        <end position="100"/>
    </location>
</feature>
<evidence type="ECO:0000256" key="3">
    <source>
        <dbReference type="ARBA" id="ARBA00022980"/>
    </source>
</evidence>
<proteinExistence type="inferred from homology"/>
<dbReference type="HAMAP" id="MF_00502">
    <property type="entry name" value="Ribosomal_bL31_2"/>
    <property type="match status" value="1"/>
</dbReference>